<keyword evidence="2" id="KW-1185">Reference proteome</keyword>
<dbReference type="Proteomes" id="UP001605036">
    <property type="component" value="Unassembled WGS sequence"/>
</dbReference>
<gene>
    <name evidence="1" type="ORF">R1flu_006347</name>
</gene>
<dbReference type="EMBL" id="JBHFFA010000003">
    <property type="protein sequence ID" value="KAL2634868.1"/>
    <property type="molecule type" value="Genomic_DNA"/>
</dbReference>
<protein>
    <submittedName>
        <fullName evidence="1">Uncharacterized protein</fullName>
    </submittedName>
</protein>
<sequence length="72" mass="8514">MVCLSRVEIQIPSSNIEAEKLGNRGLVRFRVEAKKLDAARVLFGNHKQQERVHWMDHNQKLSLRRKNYRSNL</sequence>
<comment type="caution">
    <text evidence="1">The sequence shown here is derived from an EMBL/GenBank/DDBJ whole genome shotgun (WGS) entry which is preliminary data.</text>
</comment>
<dbReference type="AlphaFoldDB" id="A0ABD1YWH1"/>
<accession>A0ABD1YWH1</accession>
<reference evidence="1 2" key="1">
    <citation type="submission" date="2024-09" db="EMBL/GenBank/DDBJ databases">
        <title>Chromosome-scale assembly of Riccia fluitans.</title>
        <authorList>
            <person name="Paukszto L."/>
            <person name="Sawicki J."/>
            <person name="Karawczyk K."/>
            <person name="Piernik-Szablinska J."/>
            <person name="Szczecinska M."/>
            <person name="Mazdziarz M."/>
        </authorList>
    </citation>
    <scope>NUCLEOTIDE SEQUENCE [LARGE SCALE GENOMIC DNA]</scope>
    <source>
        <strain evidence="1">Rf_01</strain>
        <tissue evidence="1">Aerial parts of the thallus</tissue>
    </source>
</reference>
<evidence type="ECO:0000313" key="1">
    <source>
        <dbReference type="EMBL" id="KAL2634868.1"/>
    </source>
</evidence>
<proteinExistence type="predicted"/>
<evidence type="ECO:0000313" key="2">
    <source>
        <dbReference type="Proteomes" id="UP001605036"/>
    </source>
</evidence>
<name>A0ABD1YWH1_9MARC</name>
<organism evidence="1 2">
    <name type="scientific">Riccia fluitans</name>
    <dbReference type="NCBI Taxonomy" id="41844"/>
    <lineage>
        <taxon>Eukaryota</taxon>
        <taxon>Viridiplantae</taxon>
        <taxon>Streptophyta</taxon>
        <taxon>Embryophyta</taxon>
        <taxon>Marchantiophyta</taxon>
        <taxon>Marchantiopsida</taxon>
        <taxon>Marchantiidae</taxon>
        <taxon>Marchantiales</taxon>
        <taxon>Ricciaceae</taxon>
        <taxon>Riccia</taxon>
    </lineage>
</organism>